<comment type="caution">
    <text evidence="2">The sequence shown here is derived from an EMBL/GenBank/DDBJ whole genome shotgun (WGS) entry which is preliminary data.</text>
</comment>
<reference evidence="2 3" key="1">
    <citation type="journal article" date="2023" name="Plants (Basel)">
        <title>Bridging the Gap: Combining Genomics and Transcriptomics Approaches to Understand Stylosanthes scabra, an Orphan Legume from the Brazilian Caatinga.</title>
        <authorList>
            <person name="Ferreira-Neto J.R.C."/>
            <person name="da Silva M.D."/>
            <person name="Binneck E."/>
            <person name="de Melo N.F."/>
            <person name="da Silva R.H."/>
            <person name="de Melo A.L.T.M."/>
            <person name="Pandolfi V."/>
            <person name="Bustamante F.O."/>
            <person name="Brasileiro-Vidal A.C."/>
            <person name="Benko-Iseppon A.M."/>
        </authorList>
    </citation>
    <scope>NUCLEOTIDE SEQUENCE [LARGE SCALE GENOMIC DNA]</scope>
    <source>
        <tissue evidence="2">Leaves</tissue>
    </source>
</reference>
<organism evidence="2 3">
    <name type="scientific">Stylosanthes scabra</name>
    <dbReference type="NCBI Taxonomy" id="79078"/>
    <lineage>
        <taxon>Eukaryota</taxon>
        <taxon>Viridiplantae</taxon>
        <taxon>Streptophyta</taxon>
        <taxon>Embryophyta</taxon>
        <taxon>Tracheophyta</taxon>
        <taxon>Spermatophyta</taxon>
        <taxon>Magnoliopsida</taxon>
        <taxon>eudicotyledons</taxon>
        <taxon>Gunneridae</taxon>
        <taxon>Pentapetalae</taxon>
        <taxon>rosids</taxon>
        <taxon>fabids</taxon>
        <taxon>Fabales</taxon>
        <taxon>Fabaceae</taxon>
        <taxon>Papilionoideae</taxon>
        <taxon>50 kb inversion clade</taxon>
        <taxon>dalbergioids sensu lato</taxon>
        <taxon>Dalbergieae</taxon>
        <taxon>Pterocarpus clade</taxon>
        <taxon>Stylosanthes</taxon>
    </lineage>
</organism>
<dbReference type="EMBL" id="JASCZI010061066">
    <property type="protein sequence ID" value="MED6137479.1"/>
    <property type="molecule type" value="Genomic_DNA"/>
</dbReference>
<feature type="region of interest" description="Disordered" evidence="1">
    <location>
        <begin position="72"/>
        <end position="99"/>
    </location>
</feature>
<evidence type="ECO:0000256" key="1">
    <source>
        <dbReference type="SAM" id="MobiDB-lite"/>
    </source>
</evidence>
<sequence length="145" mass="16191">MDMAMLGVEKNMVDLYVVHNALVPNDFCYAIGYLDVGSGNKDVEADIGASNVQRVQIVETQLDGLVDVQVNAEGGVQNGGDEDDDPDYEMDSDLHFSDSEDDFYRDNSLFDVNVNLREMQEEILQTMKTKAEVDKLKKKKKEGSC</sequence>
<gene>
    <name evidence="2" type="ORF">PIB30_065388</name>
</gene>
<evidence type="ECO:0000313" key="3">
    <source>
        <dbReference type="Proteomes" id="UP001341840"/>
    </source>
</evidence>
<keyword evidence="3" id="KW-1185">Reference proteome</keyword>
<evidence type="ECO:0000313" key="2">
    <source>
        <dbReference type="EMBL" id="MED6137479.1"/>
    </source>
</evidence>
<proteinExistence type="predicted"/>
<dbReference type="Proteomes" id="UP001341840">
    <property type="component" value="Unassembled WGS sequence"/>
</dbReference>
<name>A0ABU6SN09_9FABA</name>
<protein>
    <submittedName>
        <fullName evidence="2">Uncharacterized protein</fullName>
    </submittedName>
</protein>
<feature type="compositionally biased region" description="Acidic residues" evidence="1">
    <location>
        <begin position="80"/>
        <end position="91"/>
    </location>
</feature>
<accession>A0ABU6SN09</accession>